<evidence type="ECO:0000313" key="3">
    <source>
        <dbReference type="Proteomes" id="UP001498398"/>
    </source>
</evidence>
<keyword evidence="3" id="KW-1185">Reference proteome</keyword>
<dbReference type="Proteomes" id="UP001498398">
    <property type="component" value="Unassembled WGS sequence"/>
</dbReference>
<feature type="region of interest" description="Disordered" evidence="1">
    <location>
        <begin position="121"/>
        <end position="142"/>
    </location>
</feature>
<name>A0ABR1JUF9_9AGAR</name>
<feature type="region of interest" description="Disordered" evidence="1">
    <location>
        <begin position="412"/>
        <end position="450"/>
    </location>
</feature>
<organism evidence="2 3">
    <name type="scientific">Marasmiellus scandens</name>
    <dbReference type="NCBI Taxonomy" id="2682957"/>
    <lineage>
        <taxon>Eukaryota</taxon>
        <taxon>Fungi</taxon>
        <taxon>Dikarya</taxon>
        <taxon>Basidiomycota</taxon>
        <taxon>Agaricomycotina</taxon>
        <taxon>Agaricomycetes</taxon>
        <taxon>Agaricomycetidae</taxon>
        <taxon>Agaricales</taxon>
        <taxon>Marasmiineae</taxon>
        <taxon>Omphalotaceae</taxon>
        <taxon>Marasmiellus</taxon>
    </lineage>
</organism>
<evidence type="ECO:0000313" key="2">
    <source>
        <dbReference type="EMBL" id="KAK7467305.1"/>
    </source>
</evidence>
<feature type="compositionally biased region" description="Acidic residues" evidence="1">
    <location>
        <begin position="437"/>
        <end position="450"/>
    </location>
</feature>
<comment type="caution">
    <text evidence="2">The sequence shown here is derived from an EMBL/GenBank/DDBJ whole genome shotgun (WGS) entry which is preliminary data.</text>
</comment>
<gene>
    <name evidence="2" type="ORF">VKT23_004362</name>
</gene>
<proteinExistence type="predicted"/>
<reference evidence="2 3" key="1">
    <citation type="submission" date="2024-01" db="EMBL/GenBank/DDBJ databases">
        <title>A draft genome for the cacao thread blight pathogen Marasmiellus scandens.</title>
        <authorList>
            <person name="Baruah I.K."/>
            <person name="Leung J."/>
            <person name="Bukari Y."/>
            <person name="Amoako-Attah I."/>
            <person name="Meinhardt L.W."/>
            <person name="Bailey B.A."/>
            <person name="Cohen S.P."/>
        </authorList>
    </citation>
    <scope>NUCLEOTIDE SEQUENCE [LARGE SCALE GENOMIC DNA]</scope>
    <source>
        <strain evidence="2 3">GH-19</strain>
    </source>
</reference>
<sequence length="450" mass="51414">MASESPVPIAIDKDKIYFTPSSYVQPTEILYVIFRTTQVYLTLRLPIFFIMTVCLKPIRWLMFVGRITTNVEGEVSLDNDPSTESTLPIDADSIDGAQVYYYVPKQSVNVTSTVDSEMSRAATRKGDHANLSENSRGNMFKDRLGQRDGERCIFTGRQSHHKHHGVPIGLSPEWVYNNFVHGRNLPVVEDLAEKNPINPMDNPENGFSISPEIHSGITVGDATILCLRNDGEILRPEHIPGPNYESAGSKLAEIGRKLQDNIKEMAELEQEALQQVPVEAFTPKQELQHRRRQLDVVEPDNVSYILQFLTLQGSELRLKEINCRAVHNVRAKFTVRALADQSNFPLPDPDIGNYIHIAQLIHKFQDYQNSISREIFFQPLRCRTVEQVELIEIRTHSELDRQIEVLREAEVSEGKKRKVYQPRPFDDERTDPTYVPESDDEEDEDMVMVV</sequence>
<dbReference type="EMBL" id="JBANRG010000004">
    <property type="protein sequence ID" value="KAK7467305.1"/>
    <property type="molecule type" value="Genomic_DNA"/>
</dbReference>
<protein>
    <submittedName>
        <fullName evidence="2">Uncharacterized protein</fullName>
    </submittedName>
</protein>
<evidence type="ECO:0000256" key="1">
    <source>
        <dbReference type="SAM" id="MobiDB-lite"/>
    </source>
</evidence>
<accession>A0ABR1JUF9</accession>